<dbReference type="InterPro" id="IPR038729">
    <property type="entry name" value="Rad50/SbcC_AAA"/>
</dbReference>
<evidence type="ECO:0000259" key="2">
    <source>
        <dbReference type="Pfam" id="PF13476"/>
    </source>
</evidence>
<keyword evidence="1" id="KW-0175">Coiled coil</keyword>
<dbReference type="Gene3D" id="3.40.50.300">
    <property type="entry name" value="P-loop containing nucleotide triphosphate hydrolases"/>
    <property type="match status" value="2"/>
</dbReference>
<dbReference type="PANTHER" id="PTHR32114">
    <property type="entry name" value="ABC TRANSPORTER ABCH.3"/>
    <property type="match status" value="1"/>
</dbReference>
<dbReference type="OrthoDB" id="9815944at2"/>
<evidence type="ECO:0000313" key="4">
    <source>
        <dbReference type="Proteomes" id="UP000228593"/>
    </source>
</evidence>
<proteinExistence type="predicted"/>
<accession>A0A2G8T1I9</accession>
<name>A0A2G8T1I9_9BURK</name>
<evidence type="ECO:0000256" key="1">
    <source>
        <dbReference type="SAM" id="Coils"/>
    </source>
</evidence>
<dbReference type="AlphaFoldDB" id="A0A2G8T1I9"/>
<dbReference type="EMBL" id="PDOB01000013">
    <property type="protein sequence ID" value="PIL39927.1"/>
    <property type="molecule type" value="Genomic_DNA"/>
</dbReference>
<protein>
    <submittedName>
        <fullName evidence="3">Chromosome segregation protein SMC</fullName>
    </submittedName>
</protein>
<keyword evidence="4" id="KW-1185">Reference proteome</keyword>
<dbReference type="PANTHER" id="PTHR32114:SF2">
    <property type="entry name" value="ABC TRANSPORTER ABCH.3"/>
    <property type="match status" value="1"/>
</dbReference>
<evidence type="ECO:0000313" key="3">
    <source>
        <dbReference type="EMBL" id="PIL39927.1"/>
    </source>
</evidence>
<dbReference type="Pfam" id="PF13476">
    <property type="entry name" value="AAA_23"/>
    <property type="match status" value="1"/>
</dbReference>
<sequence length="1029" mass="113226">MSDIYLRSVEFSNFRVYGDSYAYEFPAGPGVTLITGGNGLGKTSFFDGVEWALSGQVGRFSDIHVDGRRKTQDPLTRIGAPENSHRVSLQFSEGAPIDRGAGFETNEAGIARLLKQPGWAEIADLHGYLSITHFFGQTSAQRFSLKKPNEQWEALKGPAGVDRINALRERMSGPGVRRAFTRAVEERTKRLEAATAAMASWHSLLETRDRTKQLASSENAIPPADIRLSINRLAEQILIVSPAFEWTPANEYEQPEAILDRFATLVRAVNDQFVEDRRKIGSLSQLVSAFDAANSDATAVASQLELTKQSHAAAVSDLQIADEKLYEVTSSLASCETKRGQAISRLVSIDRVFTTSRNLADAQARQTSVETDLNSTSTSSAELEASVGQLQAKLAAAIAQRAERRALADRLGQARNLTQIFKEITTLSTEIVRISELLKAKMADDPRAKRARLVTDAAVVGEEISAYMTELRRHDDRMQAITDAVTAIAHRLEHDDTCCPICTTVLPPGRLLELARAQSASNVTPAAQLATALAEARLNAERLQYQLTHADAELAEIHQLEAILASVRSRESKLRQQLVDQGGVADATYDDTGVVRLEQELDMLDEKLSEGAAAEDLKSQMEAAEAELKAEAAKRASLQQALSDVSEASHMAKSILLEFPDLWSPEQGVLIDLESERAAAEMHSKETSEQVAMTQASVLNARSTRGSLQEVVAREAEALDTLTGKQKMIWGTRLEHLRLWGEAGYLNEPSGSFLTEHQTRLVEHSIRAKSVEDSLQLLVTGYRKWIGYEQLRLLEDEIAKKLTAEDGKSEGEVIALLARRMEKARDNIKIAQNARQRVETVGSSMQQRAGTYADEVLVPLNNTIKRFARALMTWSDESISYHAEHTATRSELRPGIVKRAVDGSITQMEMNPNLYFSEGQLSALSVAALLAASTTFGWSRWRGLLLDDPLQHNDVIHASAFMDMLRQLVNGLGYQIILSTHDSAEAEFLSRKCGSAGIPYQIHELAPRGEGGLVHMSDRLSNLSASRTY</sequence>
<feature type="domain" description="Rad50/SbcC-type AAA" evidence="2">
    <location>
        <begin position="9"/>
        <end position="91"/>
    </location>
</feature>
<comment type="caution">
    <text evidence="3">The sequence shown here is derived from an EMBL/GenBank/DDBJ whole genome shotgun (WGS) entry which is preliminary data.</text>
</comment>
<dbReference type="Proteomes" id="UP000228593">
    <property type="component" value="Unassembled WGS sequence"/>
</dbReference>
<feature type="coiled-coil region" evidence="1">
    <location>
        <begin position="814"/>
        <end position="841"/>
    </location>
</feature>
<dbReference type="RefSeq" id="WP_099915956.1">
    <property type="nucleotide sequence ID" value="NZ_BMHS01000016.1"/>
</dbReference>
<dbReference type="SUPFAM" id="SSF52540">
    <property type="entry name" value="P-loop containing nucleoside triphosphate hydrolases"/>
    <property type="match status" value="1"/>
</dbReference>
<dbReference type="GO" id="GO:0006302">
    <property type="term" value="P:double-strand break repair"/>
    <property type="evidence" value="ECO:0007669"/>
    <property type="project" value="InterPro"/>
</dbReference>
<organism evidence="3 4">
    <name type="scientific">Massilia psychrophila</name>
    <dbReference type="NCBI Taxonomy" id="1603353"/>
    <lineage>
        <taxon>Bacteria</taxon>
        <taxon>Pseudomonadati</taxon>
        <taxon>Pseudomonadota</taxon>
        <taxon>Betaproteobacteria</taxon>
        <taxon>Burkholderiales</taxon>
        <taxon>Oxalobacteraceae</taxon>
        <taxon>Telluria group</taxon>
        <taxon>Massilia</taxon>
    </lineage>
</organism>
<gene>
    <name evidence="3" type="ORF">CR103_10580</name>
</gene>
<reference evidence="3 4" key="1">
    <citation type="submission" date="2017-10" db="EMBL/GenBank/DDBJ databases">
        <title>Massilia psychrophilum sp. nov., a novel purple-pigmented bacterium isolated from Tianshan glacier, Xinjiang Municipality, China.</title>
        <authorList>
            <person name="Wang H."/>
        </authorList>
    </citation>
    <scope>NUCLEOTIDE SEQUENCE [LARGE SCALE GENOMIC DNA]</scope>
    <source>
        <strain evidence="3 4">JCM 30813</strain>
    </source>
</reference>
<feature type="coiled-coil region" evidence="1">
    <location>
        <begin position="526"/>
        <end position="641"/>
    </location>
</feature>
<dbReference type="GO" id="GO:0016887">
    <property type="term" value="F:ATP hydrolysis activity"/>
    <property type="evidence" value="ECO:0007669"/>
    <property type="project" value="InterPro"/>
</dbReference>
<dbReference type="InterPro" id="IPR027417">
    <property type="entry name" value="P-loop_NTPase"/>
</dbReference>